<dbReference type="InterPro" id="IPR050090">
    <property type="entry name" value="Tyrosine_recombinase_XerCD"/>
</dbReference>
<feature type="domain" description="Tyr recombinase" evidence="6">
    <location>
        <begin position="110"/>
        <end position="290"/>
    </location>
</feature>
<dbReference type="Gene3D" id="1.10.443.10">
    <property type="entry name" value="Intergrase catalytic core"/>
    <property type="match status" value="1"/>
</dbReference>
<dbReference type="EMBL" id="JACJID010000002">
    <property type="protein sequence ID" value="MBA8925321.1"/>
    <property type="molecule type" value="Genomic_DNA"/>
</dbReference>
<evidence type="ECO:0000256" key="5">
    <source>
        <dbReference type="PROSITE-ProRule" id="PRU01248"/>
    </source>
</evidence>
<comment type="similarity">
    <text evidence="1">Belongs to the 'phage' integrase family.</text>
</comment>
<dbReference type="InterPro" id="IPR011010">
    <property type="entry name" value="DNA_brk_join_enz"/>
</dbReference>
<keyword evidence="3 5" id="KW-0238">DNA-binding</keyword>
<sequence>MIEEPLVDLLASFRRDLRAEGRSDNTYRAYSQPVRFFTDWLSEQGREPVLGELRRESIQEWLAQVANRFTKGTLRTYWVGLHRFCTWLVTEGELSAHPMAGMRKPAPSDPIVPVITDDELKAWIGACKGKEFADLRDEAIIRCLLDLGVRASEICAMTTETVDFERDAILVNGKGGKIRLVYFSSKTGRALDRYRRARARHRHAHLAAFWLGERGAMTPDGLRWLVDKRAQIAGITGPTNPHRFRHTYAHDFLLNGGEGQTLKRLAGWSSDAMLERYGASGADVRAEVAARRLSRGDRV</sequence>
<keyword evidence="9" id="KW-1185">Reference proteome</keyword>
<evidence type="ECO:0000259" key="6">
    <source>
        <dbReference type="PROSITE" id="PS51898"/>
    </source>
</evidence>
<dbReference type="Proteomes" id="UP000517916">
    <property type="component" value="Unassembled WGS sequence"/>
</dbReference>
<dbReference type="PROSITE" id="PS51898">
    <property type="entry name" value="TYR_RECOMBINASE"/>
    <property type="match status" value="1"/>
</dbReference>
<keyword evidence="2" id="KW-0229">DNA integration</keyword>
<name>A0ABR6BEM9_9PSEU</name>
<organism evidence="8 9">
    <name type="scientific">Kutzneria viridogrisea</name>
    <dbReference type="NCBI Taxonomy" id="47990"/>
    <lineage>
        <taxon>Bacteria</taxon>
        <taxon>Bacillati</taxon>
        <taxon>Actinomycetota</taxon>
        <taxon>Actinomycetes</taxon>
        <taxon>Pseudonocardiales</taxon>
        <taxon>Pseudonocardiaceae</taxon>
        <taxon>Kutzneria</taxon>
    </lineage>
</organism>
<dbReference type="PROSITE" id="PS51900">
    <property type="entry name" value="CB"/>
    <property type="match status" value="1"/>
</dbReference>
<evidence type="ECO:0000313" key="9">
    <source>
        <dbReference type="Proteomes" id="UP000517916"/>
    </source>
</evidence>
<dbReference type="InterPro" id="IPR004107">
    <property type="entry name" value="Integrase_SAM-like_N"/>
</dbReference>
<dbReference type="InterPro" id="IPR044068">
    <property type="entry name" value="CB"/>
</dbReference>
<accession>A0ABR6BEM9</accession>
<evidence type="ECO:0000259" key="7">
    <source>
        <dbReference type="PROSITE" id="PS51900"/>
    </source>
</evidence>
<dbReference type="Gene3D" id="1.10.150.130">
    <property type="match status" value="1"/>
</dbReference>
<feature type="domain" description="Core-binding (CB)" evidence="7">
    <location>
        <begin position="4"/>
        <end position="89"/>
    </location>
</feature>
<proteinExistence type="inferred from homology"/>
<dbReference type="CDD" id="cd00397">
    <property type="entry name" value="DNA_BRE_C"/>
    <property type="match status" value="1"/>
</dbReference>
<evidence type="ECO:0000256" key="4">
    <source>
        <dbReference type="ARBA" id="ARBA00023172"/>
    </source>
</evidence>
<evidence type="ECO:0000256" key="3">
    <source>
        <dbReference type="ARBA" id="ARBA00023125"/>
    </source>
</evidence>
<dbReference type="InterPro" id="IPR002104">
    <property type="entry name" value="Integrase_catalytic"/>
</dbReference>
<keyword evidence="4" id="KW-0233">DNA recombination</keyword>
<evidence type="ECO:0000313" key="8">
    <source>
        <dbReference type="EMBL" id="MBA8925321.1"/>
    </source>
</evidence>
<dbReference type="RefSeq" id="WP_182837305.1">
    <property type="nucleotide sequence ID" value="NZ_BAAABQ010000084.1"/>
</dbReference>
<dbReference type="PANTHER" id="PTHR30349">
    <property type="entry name" value="PHAGE INTEGRASE-RELATED"/>
    <property type="match status" value="1"/>
</dbReference>
<dbReference type="InterPro" id="IPR013762">
    <property type="entry name" value="Integrase-like_cat_sf"/>
</dbReference>
<reference evidence="8 9" key="1">
    <citation type="submission" date="2020-08" db="EMBL/GenBank/DDBJ databases">
        <title>Genomic Encyclopedia of Archaeal and Bacterial Type Strains, Phase II (KMG-II): from individual species to whole genera.</title>
        <authorList>
            <person name="Goeker M."/>
        </authorList>
    </citation>
    <scope>NUCLEOTIDE SEQUENCE [LARGE SCALE GENOMIC DNA]</scope>
    <source>
        <strain evidence="8 9">DSM 43850</strain>
    </source>
</reference>
<evidence type="ECO:0000256" key="2">
    <source>
        <dbReference type="ARBA" id="ARBA00022908"/>
    </source>
</evidence>
<dbReference type="SUPFAM" id="SSF56349">
    <property type="entry name" value="DNA breaking-rejoining enzymes"/>
    <property type="match status" value="1"/>
</dbReference>
<comment type="caution">
    <text evidence="8">The sequence shown here is derived from an EMBL/GenBank/DDBJ whole genome shotgun (WGS) entry which is preliminary data.</text>
</comment>
<dbReference type="Pfam" id="PF00589">
    <property type="entry name" value="Phage_integrase"/>
    <property type="match status" value="1"/>
</dbReference>
<evidence type="ECO:0000256" key="1">
    <source>
        <dbReference type="ARBA" id="ARBA00008857"/>
    </source>
</evidence>
<dbReference type="Pfam" id="PF13495">
    <property type="entry name" value="Phage_int_SAM_4"/>
    <property type="match status" value="1"/>
</dbReference>
<protein>
    <submittedName>
        <fullName evidence="8">Site-specific recombinase XerD</fullName>
    </submittedName>
</protein>
<dbReference type="InterPro" id="IPR010998">
    <property type="entry name" value="Integrase_recombinase_N"/>
</dbReference>
<gene>
    <name evidence="8" type="ORF">BC739_002520</name>
</gene>
<dbReference type="PANTHER" id="PTHR30349:SF41">
    <property type="entry name" value="INTEGRASE_RECOMBINASE PROTEIN MJ0367-RELATED"/>
    <property type="match status" value="1"/>
</dbReference>